<dbReference type="EMBL" id="CM051400">
    <property type="protein sequence ID" value="KAJ4714683.1"/>
    <property type="molecule type" value="Genomic_DNA"/>
</dbReference>
<accession>A0ACC1XUQ8</accession>
<comment type="caution">
    <text evidence="1">The sequence shown here is derived from an EMBL/GenBank/DDBJ whole genome shotgun (WGS) entry which is preliminary data.</text>
</comment>
<evidence type="ECO:0000313" key="2">
    <source>
        <dbReference type="Proteomes" id="UP001164539"/>
    </source>
</evidence>
<evidence type="ECO:0000313" key="1">
    <source>
        <dbReference type="EMBL" id="KAJ4714683.1"/>
    </source>
</evidence>
<keyword evidence="2" id="KW-1185">Reference proteome</keyword>
<gene>
    <name evidence="1" type="ORF">OWV82_013133</name>
</gene>
<dbReference type="Proteomes" id="UP001164539">
    <property type="component" value="Chromosome 7"/>
</dbReference>
<protein>
    <submittedName>
        <fullName evidence="1">SWI/SNF-related matrix-associated actin-dependent regulator of chromatin subfamily A-like protein</fullName>
    </submittedName>
</protein>
<organism evidence="1 2">
    <name type="scientific">Melia azedarach</name>
    <name type="common">Chinaberry tree</name>
    <dbReference type="NCBI Taxonomy" id="155640"/>
    <lineage>
        <taxon>Eukaryota</taxon>
        <taxon>Viridiplantae</taxon>
        <taxon>Streptophyta</taxon>
        <taxon>Embryophyta</taxon>
        <taxon>Tracheophyta</taxon>
        <taxon>Spermatophyta</taxon>
        <taxon>Magnoliopsida</taxon>
        <taxon>eudicotyledons</taxon>
        <taxon>Gunneridae</taxon>
        <taxon>Pentapetalae</taxon>
        <taxon>rosids</taxon>
        <taxon>malvids</taxon>
        <taxon>Sapindales</taxon>
        <taxon>Meliaceae</taxon>
        <taxon>Melia</taxon>
    </lineage>
</organism>
<reference evidence="1 2" key="1">
    <citation type="journal article" date="2023" name="Science">
        <title>Complex scaffold remodeling in plant triterpene biosynthesis.</title>
        <authorList>
            <person name="De La Pena R."/>
            <person name="Hodgson H."/>
            <person name="Liu J.C."/>
            <person name="Stephenson M.J."/>
            <person name="Martin A.C."/>
            <person name="Owen C."/>
            <person name="Harkess A."/>
            <person name="Leebens-Mack J."/>
            <person name="Jimenez L.E."/>
            <person name="Osbourn A."/>
            <person name="Sattely E.S."/>
        </authorList>
    </citation>
    <scope>NUCLEOTIDE SEQUENCE [LARGE SCALE GENOMIC DNA]</scope>
    <source>
        <strain evidence="2">cv. JPN11</strain>
        <tissue evidence="1">Leaf</tissue>
    </source>
</reference>
<proteinExistence type="predicted"/>
<name>A0ACC1XUQ8_MELAZ</name>
<feature type="non-terminal residue" evidence="1">
    <location>
        <position position="1"/>
    </location>
</feature>
<sequence>IIEIEYYTLINFMFSLHSITEENMSHRKIHSQGSVPFSWEDKPGVSRLPAQECPLEKGLQPLNLESPVQPPRPGASCDPAEEILKIPLPPCPSQQPPRRSTSLKGITGWWQEDPFLAAYKECTKKSNPTTSVSSKPNNNKKKKKKKSSKSVFSCKSSCEIRDDDNFVRLSNLPPLPKERIRTIS</sequence>